<evidence type="ECO:0000313" key="2">
    <source>
        <dbReference type="EMBL" id="KAG0310928.1"/>
    </source>
</evidence>
<dbReference type="PANTHER" id="PTHR11102">
    <property type="entry name" value="SEL-1-LIKE PROTEIN"/>
    <property type="match status" value="1"/>
</dbReference>
<dbReference type="PANTHER" id="PTHR11102:SF160">
    <property type="entry name" value="ERAD-ASSOCIATED E3 UBIQUITIN-PROTEIN LIGASE COMPONENT HRD3"/>
    <property type="match status" value="1"/>
</dbReference>
<dbReference type="SMART" id="SM00671">
    <property type="entry name" value="SEL1"/>
    <property type="match status" value="4"/>
</dbReference>
<dbReference type="InterPro" id="IPR006597">
    <property type="entry name" value="Sel1-like"/>
</dbReference>
<gene>
    <name evidence="2" type="ORF">BGZ97_012235</name>
</gene>
<proteinExistence type="inferred from homology"/>
<evidence type="ECO:0008006" key="4">
    <source>
        <dbReference type="Google" id="ProtNLM"/>
    </source>
</evidence>
<dbReference type="AlphaFoldDB" id="A0A9P6R5V7"/>
<dbReference type="EMBL" id="JAAAIN010000781">
    <property type="protein sequence ID" value="KAG0310928.1"/>
    <property type="molecule type" value="Genomic_DNA"/>
</dbReference>
<protein>
    <recommendedName>
        <fullName evidence="4">HCP-like protein</fullName>
    </recommendedName>
</protein>
<evidence type="ECO:0000313" key="3">
    <source>
        <dbReference type="Proteomes" id="UP000823405"/>
    </source>
</evidence>
<dbReference type="OrthoDB" id="2442430at2759"/>
<dbReference type="InterPro" id="IPR050767">
    <property type="entry name" value="Sel1_AlgK"/>
</dbReference>
<sequence>MYVHSLKPFRIAAMPDVILDVFVSGGASSADSFDAQSSQQPSMLRQIELQAARYSKYDPFTTLRSYPSTRTSLSYLASQTSALNNFDRIPNNGLSISLTHERAREALTRMAVHLDLRALHSKGDGPAQDFTKALECYLKNRQQGGHANALFCVGDLFLKGQGGVSQDSAVAAKWFLKASNEGHDFCQVKKTMKKIAARVDLNALHNQGDGPPEDFPKALECYLKNLPEGQAHAFFRVGQIFFKGRGVSRNMSVAGNWFLEAANQGHALAQSNIGVMYELGRGVPRDSSRAMEWYLQAAKGGHVESKARYEYLTQVIYGPRGVSKLEYDALVTLPSRPPPGAPPSNAVYNTKAG</sequence>
<dbReference type="Pfam" id="PF08238">
    <property type="entry name" value="Sel1"/>
    <property type="match status" value="5"/>
</dbReference>
<accession>A0A9P6R5V7</accession>
<name>A0A9P6R5V7_9FUNG</name>
<dbReference type="SUPFAM" id="SSF81901">
    <property type="entry name" value="HCP-like"/>
    <property type="match status" value="2"/>
</dbReference>
<keyword evidence="3" id="KW-1185">Reference proteome</keyword>
<comment type="caution">
    <text evidence="2">The sequence shown here is derived from an EMBL/GenBank/DDBJ whole genome shotgun (WGS) entry which is preliminary data.</text>
</comment>
<comment type="similarity">
    <text evidence="1">Belongs to the sel-1 family.</text>
</comment>
<evidence type="ECO:0000256" key="1">
    <source>
        <dbReference type="ARBA" id="ARBA00038101"/>
    </source>
</evidence>
<organism evidence="2 3">
    <name type="scientific">Linnemannia gamsii</name>
    <dbReference type="NCBI Taxonomy" id="64522"/>
    <lineage>
        <taxon>Eukaryota</taxon>
        <taxon>Fungi</taxon>
        <taxon>Fungi incertae sedis</taxon>
        <taxon>Mucoromycota</taxon>
        <taxon>Mortierellomycotina</taxon>
        <taxon>Mortierellomycetes</taxon>
        <taxon>Mortierellales</taxon>
        <taxon>Mortierellaceae</taxon>
        <taxon>Linnemannia</taxon>
    </lineage>
</organism>
<dbReference type="Proteomes" id="UP000823405">
    <property type="component" value="Unassembled WGS sequence"/>
</dbReference>
<reference evidence="2" key="1">
    <citation type="journal article" date="2020" name="Fungal Divers.">
        <title>Resolving the Mortierellaceae phylogeny through synthesis of multi-gene phylogenetics and phylogenomics.</title>
        <authorList>
            <person name="Vandepol N."/>
            <person name="Liber J."/>
            <person name="Desiro A."/>
            <person name="Na H."/>
            <person name="Kennedy M."/>
            <person name="Barry K."/>
            <person name="Grigoriev I.V."/>
            <person name="Miller A.N."/>
            <person name="O'Donnell K."/>
            <person name="Stajich J.E."/>
            <person name="Bonito G."/>
        </authorList>
    </citation>
    <scope>NUCLEOTIDE SEQUENCE</scope>
    <source>
        <strain evidence="2">NVP60</strain>
    </source>
</reference>
<dbReference type="InterPro" id="IPR011990">
    <property type="entry name" value="TPR-like_helical_dom_sf"/>
</dbReference>
<dbReference type="Gene3D" id="1.25.40.10">
    <property type="entry name" value="Tetratricopeptide repeat domain"/>
    <property type="match status" value="2"/>
</dbReference>